<keyword evidence="3" id="KW-1185">Reference proteome</keyword>
<proteinExistence type="predicted"/>
<sequence length="330" mass="36912">MLPIDKRFPTKCSLYADDVPLLVRGPRPYLTAIRRSLQRSLDAVTSFFRTIELIVSPTKTEELLGHLKTCVRRLANPVEQGADIPMAKNRSPPHLDTNRRTRDLQGHQGSDCCGQAVEQGPRVHPATGTPALQGGCNGSATYALLLVQLAPHRKEQLKRQYRMAFRCFMGLPRQSPVADSLAEVKAWPLSLLMLRQALHHVYRLHKAPEGDALLRRLRSRPASRVGQISELYEELVPDARCPIQPPPLHQQPLDVHLELDNFSKRRIPVCELRQSAVAKLHDRVRGNLLVFTDGFVRDNPRLSAAACVHQRLGPPSGATFHSTPAPLQQN</sequence>
<name>A0A9D4Q423_RHISA</name>
<evidence type="ECO:0008006" key="4">
    <source>
        <dbReference type="Google" id="ProtNLM"/>
    </source>
</evidence>
<accession>A0A9D4Q423</accession>
<feature type="compositionally biased region" description="Basic and acidic residues" evidence="1">
    <location>
        <begin position="96"/>
        <end position="105"/>
    </location>
</feature>
<organism evidence="2 3">
    <name type="scientific">Rhipicephalus sanguineus</name>
    <name type="common">Brown dog tick</name>
    <name type="synonym">Ixodes sanguineus</name>
    <dbReference type="NCBI Taxonomy" id="34632"/>
    <lineage>
        <taxon>Eukaryota</taxon>
        <taxon>Metazoa</taxon>
        <taxon>Ecdysozoa</taxon>
        <taxon>Arthropoda</taxon>
        <taxon>Chelicerata</taxon>
        <taxon>Arachnida</taxon>
        <taxon>Acari</taxon>
        <taxon>Parasitiformes</taxon>
        <taxon>Ixodida</taxon>
        <taxon>Ixodoidea</taxon>
        <taxon>Ixodidae</taxon>
        <taxon>Rhipicephalinae</taxon>
        <taxon>Rhipicephalus</taxon>
        <taxon>Rhipicephalus</taxon>
    </lineage>
</organism>
<dbReference type="VEuPathDB" id="VectorBase:RSAN_035899"/>
<comment type="caution">
    <text evidence="2">The sequence shown here is derived from an EMBL/GenBank/DDBJ whole genome shotgun (WGS) entry which is preliminary data.</text>
</comment>
<dbReference type="AlphaFoldDB" id="A0A9D4Q423"/>
<evidence type="ECO:0000313" key="3">
    <source>
        <dbReference type="Proteomes" id="UP000821837"/>
    </source>
</evidence>
<dbReference type="Proteomes" id="UP000821837">
    <property type="component" value="Chromosome 3"/>
</dbReference>
<gene>
    <name evidence="2" type="ORF">HPB52_022338</name>
</gene>
<reference evidence="2" key="1">
    <citation type="journal article" date="2020" name="Cell">
        <title>Large-Scale Comparative Analyses of Tick Genomes Elucidate Their Genetic Diversity and Vector Capacities.</title>
        <authorList>
            <consortium name="Tick Genome and Microbiome Consortium (TIGMIC)"/>
            <person name="Jia N."/>
            <person name="Wang J."/>
            <person name="Shi W."/>
            <person name="Du L."/>
            <person name="Sun Y."/>
            <person name="Zhan W."/>
            <person name="Jiang J.F."/>
            <person name="Wang Q."/>
            <person name="Zhang B."/>
            <person name="Ji P."/>
            <person name="Bell-Sakyi L."/>
            <person name="Cui X.M."/>
            <person name="Yuan T.T."/>
            <person name="Jiang B.G."/>
            <person name="Yang W.F."/>
            <person name="Lam T.T."/>
            <person name="Chang Q.C."/>
            <person name="Ding S.J."/>
            <person name="Wang X.J."/>
            <person name="Zhu J.G."/>
            <person name="Ruan X.D."/>
            <person name="Zhao L."/>
            <person name="Wei J.T."/>
            <person name="Ye R.Z."/>
            <person name="Que T.C."/>
            <person name="Du C.H."/>
            <person name="Zhou Y.H."/>
            <person name="Cheng J.X."/>
            <person name="Dai P.F."/>
            <person name="Guo W.B."/>
            <person name="Han X.H."/>
            <person name="Huang E.J."/>
            <person name="Li L.F."/>
            <person name="Wei W."/>
            <person name="Gao Y.C."/>
            <person name="Liu J.Z."/>
            <person name="Shao H.Z."/>
            <person name="Wang X."/>
            <person name="Wang C.C."/>
            <person name="Yang T.C."/>
            <person name="Huo Q.B."/>
            <person name="Li W."/>
            <person name="Chen H.Y."/>
            <person name="Chen S.E."/>
            <person name="Zhou L.G."/>
            <person name="Ni X.B."/>
            <person name="Tian J.H."/>
            <person name="Sheng Y."/>
            <person name="Liu T."/>
            <person name="Pan Y.S."/>
            <person name="Xia L.Y."/>
            <person name="Li J."/>
            <person name="Zhao F."/>
            <person name="Cao W.C."/>
        </authorList>
    </citation>
    <scope>NUCLEOTIDE SEQUENCE</scope>
    <source>
        <strain evidence="2">Rsan-2018</strain>
    </source>
</reference>
<feature type="region of interest" description="Disordered" evidence="1">
    <location>
        <begin position="81"/>
        <end position="118"/>
    </location>
</feature>
<evidence type="ECO:0000256" key="1">
    <source>
        <dbReference type="SAM" id="MobiDB-lite"/>
    </source>
</evidence>
<evidence type="ECO:0000313" key="2">
    <source>
        <dbReference type="EMBL" id="KAH7963670.1"/>
    </source>
</evidence>
<reference evidence="2" key="2">
    <citation type="submission" date="2021-09" db="EMBL/GenBank/DDBJ databases">
        <authorList>
            <person name="Jia N."/>
            <person name="Wang J."/>
            <person name="Shi W."/>
            <person name="Du L."/>
            <person name="Sun Y."/>
            <person name="Zhan W."/>
            <person name="Jiang J."/>
            <person name="Wang Q."/>
            <person name="Zhang B."/>
            <person name="Ji P."/>
            <person name="Sakyi L.B."/>
            <person name="Cui X."/>
            <person name="Yuan T."/>
            <person name="Jiang B."/>
            <person name="Yang W."/>
            <person name="Lam T.T.-Y."/>
            <person name="Chang Q."/>
            <person name="Ding S."/>
            <person name="Wang X."/>
            <person name="Zhu J."/>
            <person name="Ruan X."/>
            <person name="Zhao L."/>
            <person name="Wei J."/>
            <person name="Que T."/>
            <person name="Du C."/>
            <person name="Cheng J."/>
            <person name="Dai P."/>
            <person name="Han X."/>
            <person name="Huang E."/>
            <person name="Gao Y."/>
            <person name="Liu J."/>
            <person name="Shao H."/>
            <person name="Ye R."/>
            <person name="Li L."/>
            <person name="Wei W."/>
            <person name="Wang X."/>
            <person name="Wang C."/>
            <person name="Huo Q."/>
            <person name="Li W."/>
            <person name="Guo W."/>
            <person name="Chen H."/>
            <person name="Chen S."/>
            <person name="Zhou L."/>
            <person name="Zhou L."/>
            <person name="Ni X."/>
            <person name="Tian J."/>
            <person name="Zhou Y."/>
            <person name="Sheng Y."/>
            <person name="Liu T."/>
            <person name="Pan Y."/>
            <person name="Xia L."/>
            <person name="Li J."/>
            <person name="Zhao F."/>
            <person name="Cao W."/>
        </authorList>
    </citation>
    <scope>NUCLEOTIDE SEQUENCE</scope>
    <source>
        <strain evidence="2">Rsan-2018</strain>
        <tissue evidence="2">Larvae</tissue>
    </source>
</reference>
<protein>
    <recommendedName>
        <fullName evidence="4">Tick transposon</fullName>
    </recommendedName>
</protein>
<dbReference type="EMBL" id="JABSTV010001249">
    <property type="protein sequence ID" value="KAH7963670.1"/>
    <property type="molecule type" value="Genomic_DNA"/>
</dbReference>